<evidence type="ECO:0000256" key="7">
    <source>
        <dbReference type="ARBA" id="ARBA00022884"/>
    </source>
</evidence>
<evidence type="ECO:0000256" key="6">
    <source>
        <dbReference type="ARBA" id="ARBA00022691"/>
    </source>
</evidence>
<dbReference type="GO" id="GO:0005634">
    <property type="term" value="C:nucleus"/>
    <property type="evidence" value="ECO:0007669"/>
    <property type="project" value="UniProtKB-SubCell"/>
</dbReference>
<proteinExistence type="predicted"/>
<dbReference type="InterPro" id="IPR029063">
    <property type="entry name" value="SAM-dependent_MTases_sf"/>
</dbReference>
<evidence type="ECO:0000256" key="12">
    <source>
        <dbReference type="ARBA" id="ARBA00068308"/>
    </source>
</evidence>
<dbReference type="InterPro" id="IPR004971">
    <property type="entry name" value="mRNA_G-N7_MeTrfase_dom"/>
</dbReference>
<keyword evidence="3 17" id="KW-0489">Methyltransferase</keyword>
<evidence type="ECO:0000256" key="10">
    <source>
        <dbReference type="ARBA" id="ARBA00044712"/>
    </source>
</evidence>
<feature type="region of interest" description="Disordered" evidence="15">
    <location>
        <begin position="431"/>
        <end position="458"/>
    </location>
</feature>
<evidence type="ECO:0000259" key="16">
    <source>
        <dbReference type="PROSITE" id="PS51562"/>
    </source>
</evidence>
<dbReference type="Proteomes" id="UP001153555">
    <property type="component" value="Unassembled WGS sequence"/>
</dbReference>
<keyword evidence="8" id="KW-0506">mRNA capping</keyword>
<sequence length="458" mass="52702">MRLMGLWLRSSAFRRSEMGPTRYVFAFICQFSGLGTDGFLRRGGLFLLRWKWVGSVVCKTLFDSQVLLTLTQIIIYTYKRVQYCDMKRGYQESPSSSSYGPPRSKIKSNPEGDAQFLEDESTKIFAKKVADHYSARTNQTLEEREASPIIHLKKLNNWIKSVLIQLYAKKGDAALDLACGKGGDLIKWDKARIGYYVGIDIADGSIEDCRIRYNGDADHHQRRKKFSFPARLICGDCFEVRLDKVLEEDAPFDVCSCQFAMHYSWSTEARARRALANVSALLRPGGIFIGTMPDANVIIKKLREAEGLEFGNSVYWIRFDEEFQNKKFKSSSPFGIKYKFHLEDAVDCPEWIVPFHVFKTLAEEYGLELVFVKNSHVFVNEYMKKPEFVELMRRLGALGDGKEDLGTLSPDEWEVAYLYLAFVLRKRGQPDEVRPNSRRDKGKMQLSKEDIIYINDQE</sequence>
<feature type="domain" description="MRNA cap 0 methyltransferase" evidence="16">
    <location>
        <begin position="147"/>
        <end position="427"/>
    </location>
</feature>
<dbReference type="SUPFAM" id="SSF53335">
    <property type="entry name" value="S-adenosyl-L-methionine-dependent methyltransferases"/>
    <property type="match status" value="1"/>
</dbReference>
<keyword evidence="9" id="KW-0539">Nucleus</keyword>
<evidence type="ECO:0000256" key="5">
    <source>
        <dbReference type="ARBA" id="ARBA00022679"/>
    </source>
</evidence>
<dbReference type="AlphaFoldDB" id="A0A9N7MTG9"/>
<dbReference type="CDD" id="cd02440">
    <property type="entry name" value="AdoMet_MTases"/>
    <property type="match status" value="1"/>
</dbReference>
<comment type="subcellular location">
    <subcellularLocation>
        <location evidence="1">Nucleus</location>
    </subcellularLocation>
</comment>
<keyword evidence="5" id="KW-0808">Transferase</keyword>
<evidence type="ECO:0000256" key="8">
    <source>
        <dbReference type="ARBA" id="ARBA00023042"/>
    </source>
</evidence>
<dbReference type="EC" id="2.1.1.56" evidence="2"/>
<evidence type="ECO:0000256" key="13">
    <source>
        <dbReference type="ARBA" id="ARBA00077171"/>
    </source>
</evidence>
<dbReference type="PANTHER" id="PTHR12189">
    <property type="entry name" value="MRNA GUANINE-7- METHYLTRANSFERASE"/>
    <property type="match status" value="1"/>
</dbReference>
<evidence type="ECO:0000256" key="15">
    <source>
        <dbReference type="SAM" id="MobiDB-lite"/>
    </source>
</evidence>
<comment type="function">
    <text evidence="11">mRNA-capping methyltransferase that methylates the N7 position of the added guanosine to the 5'-cap structure of mRNAs. Binds RNA containing 5'-terminal GpppC.</text>
</comment>
<feature type="compositionally biased region" description="Low complexity" evidence="15">
    <location>
        <begin position="93"/>
        <end position="103"/>
    </location>
</feature>
<feature type="compositionally biased region" description="Basic and acidic residues" evidence="15">
    <location>
        <begin position="431"/>
        <end position="451"/>
    </location>
</feature>
<comment type="catalytic activity">
    <reaction evidence="10">
        <text>a 5'-end (5'-triphosphoguanosine)-ribonucleoside in mRNA + S-adenosyl-L-methionine = a 5'-end (N(7)-methyl 5'-triphosphoguanosine)-ribonucleoside in mRNA + S-adenosyl-L-homocysteine</text>
        <dbReference type="Rhea" id="RHEA:67008"/>
        <dbReference type="Rhea" id="RHEA-COMP:17166"/>
        <dbReference type="Rhea" id="RHEA-COMP:17167"/>
        <dbReference type="ChEBI" id="CHEBI:57856"/>
        <dbReference type="ChEBI" id="CHEBI:59789"/>
        <dbReference type="ChEBI" id="CHEBI:156461"/>
        <dbReference type="ChEBI" id="CHEBI:167617"/>
        <dbReference type="EC" id="2.1.1.56"/>
    </reaction>
</comment>
<accession>A0A9N7MTG9</accession>
<evidence type="ECO:0000256" key="3">
    <source>
        <dbReference type="ARBA" id="ARBA00022603"/>
    </source>
</evidence>
<evidence type="ECO:0000256" key="14">
    <source>
        <dbReference type="ARBA" id="ARBA00082529"/>
    </source>
</evidence>
<evidence type="ECO:0000313" key="17">
    <source>
        <dbReference type="EMBL" id="CAA0813911.1"/>
    </source>
</evidence>
<dbReference type="EMBL" id="CACSLK010012206">
    <property type="protein sequence ID" value="CAA0813911.1"/>
    <property type="molecule type" value="Genomic_DNA"/>
</dbReference>
<evidence type="ECO:0000256" key="11">
    <source>
        <dbReference type="ARBA" id="ARBA00054892"/>
    </source>
</evidence>
<organism evidence="17 18">
    <name type="scientific">Striga hermonthica</name>
    <name type="common">Purple witchweed</name>
    <name type="synonym">Buchnera hermonthica</name>
    <dbReference type="NCBI Taxonomy" id="68872"/>
    <lineage>
        <taxon>Eukaryota</taxon>
        <taxon>Viridiplantae</taxon>
        <taxon>Streptophyta</taxon>
        <taxon>Embryophyta</taxon>
        <taxon>Tracheophyta</taxon>
        <taxon>Spermatophyta</taxon>
        <taxon>Magnoliopsida</taxon>
        <taxon>eudicotyledons</taxon>
        <taxon>Gunneridae</taxon>
        <taxon>Pentapetalae</taxon>
        <taxon>asterids</taxon>
        <taxon>lamiids</taxon>
        <taxon>Lamiales</taxon>
        <taxon>Orobanchaceae</taxon>
        <taxon>Buchnereae</taxon>
        <taxon>Striga</taxon>
    </lineage>
</organism>
<dbReference type="OrthoDB" id="10248867at2759"/>
<dbReference type="GO" id="GO:0003723">
    <property type="term" value="F:RNA binding"/>
    <property type="evidence" value="ECO:0007669"/>
    <property type="project" value="UniProtKB-KW"/>
</dbReference>
<evidence type="ECO:0000256" key="1">
    <source>
        <dbReference type="ARBA" id="ARBA00004123"/>
    </source>
</evidence>
<gene>
    <name evidence="17" type="ORF">SHERM_14250</name>
</gene>
<name>A0A9N7MTG9_STRHE</name>
<keyword evidence="6" id="KW-0949">S-adenosyl-L-methionine</keyword>
<dbReference type="PROSITE" id="PS51562">
    <property type="entry name" value="RNA_CAP0_MT"/>
    <property type="match status" value="1"/>
</dbReference>
<keyword evidence="18" id="KW-1185">Reference proteome</keyword>
<evidence type="ECO:0000256" key="9">
    <source>
        <dbReference type="ARBA" id="ARBA00023242"/>
    </source>
</evidence>
<reference evidence="17" key="1">
    <citation type="submission" date="2019-12" db="EMBL/GenBank/DDBJ databases">
        <authorList>
            <person name="Scholes J."/>
        </authorList>
    </citation>
    <scope>NUCLEOTIDE SEQUENCE</scope>
</reference>
<dbReference type="GO" id="GO:0004482">
    <property type="term" value="F:mRNA 5'-cap (guanine-N7-)-methyltransferase activity"/>
    <property type="evidence" value="ECO:0007669"/>
    <property type="project" value="UniProtKB-EC"/>
</dbReference>
<dbReference type="FunFam" id="3.40.50.150:FF:000127">
    <property type="entry name" value="mRNA cap guanine-N7 methyltransferase"/>
    <property type="match status" value="1"/>
</dbReference>
<dbReference type="PANTHER" id="PTHR12189:SF2">
    <property type="entry name" value="MRNA CAP GUANINE-N7 METHYLTRANSFERASE"/>
    <property type="match status" value="1"/>
</dbReference>
<protein>
    <recommendedName>
        <fullName evidence="12">mRNA cap guanine-N(7) methyltransferase 1</fullName>
        <ecNumber evidence="2">2.1.1.56</ecNumber>
    </recommendedName>
    <alternativeName>
        <fullName evidence="13">mRNA (guanine-N(7))-methyltransferase 1</fullName>
    </alternativeName>
    <alternativeName>
        <fullName evidence="14">mRNA cap methyltransferase 1</fullName>
    </alternativeName>
</protein>
<keyword evidence="7" id="KW-0694">RNA-binding</keyword>
<evidence type="ECO:0000256" key="2">
    <source>
        <dbReference type="ARBA" id="ARBA00011926"/>
    </source>
</evidence>
<comment type="caution">
    <text evidence="17">The sequence shown here is derived from an EMBL/GenBank/DDBJ whole genome shotgun (WGS) entry which is preliminary data.</text>
</comment>
<evidence type="ECO:0000313" key="18">
    <source>
        <dbReference type="Proteomes" id="UP001153555"/>
    </source>
</evidence>
<evidence type="ECO:0000256" key="4">
    <source>
        <dbReference type="ARBA" id="ARBA00022664"/>
    </source>
</evidence>
<dbReference type="InterPro" id="IPR039753">
    <property type="entry name" value="RG7MT1"/>
</dbReference>
<dbReference type="Pfam" id="PF03291">
    <property type="entry name" value="mRNA_G-N7_MeTrfase"/>
    <property type="match status" value="1"/>
</dbReference>
<feature type="region of interest" description="Disordered" evidence="15">
    <location>
        <begin position="90"/>
        <end position="111"/>
    </location>
</feature>
<dbReference type="Gene3D" id="3.40.50.150">
    <property type="entry name" value="Vaccinia Virus protein VP39"/>
    <property type="match status" value="1"/>
</dbReference>
<keyword evidence="4" id="KW-0507">mRNA processing</keyword>